<sequence length="90" mass="8877">MGFALVAVPSLVLLIGPAHGIALANCASGLISAVGLIDTGLGAGRRRHGCRDAGGPRTRRPGAGARGRLTVLLLALAGGLTTLGKGVWAL</sequence>
<name>A0A1M7N9E5_9ACTN</name>
<dbReference type="STRING" id="310782.SAMN05216499_1189"/>
<reference evidence="1 2" key="1">
    <citation type="submission" date="2016-11" db="EMBL/GenBank/DDBJ databases">
        <authorList>
            <person name="Jaros S."/>
            <person name="Januszkiewicz K."/>
            <person name="Wedrychowicz H."/>
        </authorList>
    </citation>
    <scope>NUCLEOTIDE SEQUENCE [LARGE SCALE GENOMIC DNA]</scope>
    <source>
        <strain evidence="1 2">CGMCC 4.2025</strain>
    </source>
</reference>
<proteinExistence type="predicted"/>
<organism evidence="1 2">
    <name type="scientific">Actinacidiphila paucisporea</name>
    <dbReference type="NCBI Taxonomy" id="310782"/>
    <lineage>
        <taxon>Bacteria</taxon>
        <taxon>Bacillati</taxon>
        <taxon>Actinomycetota</taxon>
        <taxon>Actinomycetes</taxon>
        <taxon>Kitasatosporales</taxon>
        <taxon>Streptomycetaceae</taxon>
        <taxon>Actinacidiphila</taxon>
    </lineage>
</organism>
<dbReference type="AlphaFoldDB" id="A0A1M7N9E5"/>
<keyword evidence="2" id="KW-1185">Reference proteome</keyword>
<accession>A0A1M7N9E5</accession>
<evidence type="ECO:0000313" key="1">
    <source>
        <dbReference type="EMBL" id="SHN00208.1"/>
    </source>
</evidence>
<dbReference type="Proteomes" id="UP000184111">
    <property type="component" value="Unassembled WGS sequence"/>
</dbReference>
<dbReference type="RefSeq" id="WP_073501041.1">
    <property type="nucleotide sequence ID" value="NZ_FRBI01000018.1"/>
</dbReference>
<dbReference type="EMBL" id="FRBI01000018">
    <property type="protein sequence ID" value="SHN00208.1"/>
    <property type="molecule type" value="Genomic_DNA"/>
</dbReference>
<protein>
    <submittedName>
        <fullName evidence="1">Uncharacterized protein</fullName>
    </submittedName>
</protein>
<gene>
    <name evidence="1" type="ORF">SAMN05216499_1189</name>
</gene>
<evidence type="ECO:0000313" key="2">
    <source>
        <dbReference type="Proteomes" id="UP000184111"/>
    </source>
</evidence>